<dbReference type="PANTHER" id="PTHR28093">
    <property type="entry name" value="MORPHOGENESIS-RELATED PROTEIN MSB1"/>
    <property type="match status" value="1"/>
</dbReference>
<feature type="compositionally biased region" description="Acidic residues" evidence="1">
    <location>
        <begin position="922"/>
        <end position="932"/>
    </location>
</feature>
<dbReference type="Proteomes" id="UP000799118">
    <property type="component" value="Unassembled WGS sequence"/>
</dbReference>
<evidence type="ECO:0000256" key="1">
    <source>
        <dbReference type="SAM" id="MobiDB-lite"/>
    </source>
</evidence>
<accession>A0A6A4GX14</accession>
<feature type="compositionally biased region" description="Polar residues" evidence="1">
    <location>
        <begin position="676"/>
        <end position="693"/>
    </location>
</feature>
<dbReference type="PANTHER" id="PTHR28093:SF1">
    <property type="entry name" value="MORPHOGENESIS-RELATED PROTEIN MSB1"/>
    <property type="match status" value="1"/>
</dbReference>
<gene>
    <name evidence="2" type="ORF">BT96DRAFT_344883</name>
</gene>
<feature type="region of interest" description="Disordered" evidence="1">
    <location>
        <begin position="676"/>
        <end position="713"/>
    </location>
</feature>
<feature type="region of interest" description="Disordered" evidence="1">
    <location>
        <begin position="632"/>
        <end position="653"/>
    </location>
</feature>
<feature type="compositionally biased region" description="Basic and acidic residues" evidence="1">
    <location>
        <begin position="1012"/>
        <end position="1023"/>
    </location>
</feature>
<feature type="compositionally biased region" description="Low complexity" evidence="1">
    <location>
        <begin position="316"/>
        <end position="338"/>
    </location>
</feature>
<dbReference type="InterPro" id="IPR037508">
    <property type="entry name" value="Msb1/Mug8"/>
</dbReference>
<evidence type="ECO:0000313" key="2">
    <source>
        <dbReference type="EMBL" id="KAE9390399.1"/>
    </source>
</evidence>
<feature type="compositionally biased region" description="Basic and acidic residues" evidence="1">
    <location>
        <begin position="1092"/>
        <end position="1104"/>
    </location>
</feature>
<feature type="compositionally biased region" description="Pro residues" evidence="1">
    <location>
        <begin position="950"/>
        <end position="962"/>
    </location>
</feature>
<feature type="compositionally biased region" description="Low complexity" evidence="1">
    <location>
        <begin position="694"/>
        <end position="713"/>
    </location>
</feature>
<reference evidence="2" key="1">
    <citation type="journal article" date="2019" name="Environ. Microbiol.">
        <title>Fungal ecological strategies reflected in gene transcription - a case study of two litter decomposers.</title>
        <authorList>
            <person name="Barbi F."/>
            <person name="Kohler A."/>
            <person name="Barry K."/>
            <person name="Baskaran P."/>
            <person name="Daum C."/>
            <person name="Fauchery L."/>
            <person name="Ihrmark K."/>
            <person name="Kuo A."/>
            <person name="LaButti K."/>
            <person name="Lipzen A."/>
            <person name="Morin E."/>
            <person name="Grigoriev I.V."/>
            <person name="Henrissat B."/>
            <person name="Lindahl B."/>
            <person name="Martin F."/>
        </authorList>
    </citation>
    <scope>NUCLEOTIDE SEQUENCE</scope>
    <source>
        <strain evidence="2">JB14</strain>
    </source>
</reference>
<name>A0A6A4GX14_9AGAR</name>
<feature type="compositionally biased region" description="Basic and acidic residues" evidence="1">
    <location>
        <begin position="279"/>
        <end position="305"/>
    </location>
</feature>
<dbReference type="AlphaFoldDB" id="A0A6A4GX14"/>
<feature type="region of interest" description="Disordered" evidence="1">
    <location>
        <begin position="888"/>
        <end position="1163"/>
    </location>
</feature>
<feature type="compositionally biased region" description="Polar residues" evidence="1">
    <location>
        <begin position="860"/>
        <end position="870"/>
    </location>
</feature>
<dbReference type="EMBL" id="ML769659">
    <property type="protein sequence ID" value="KAE9390399.1"/>
    <property type="molecule type" value="Genomic_DNA"/>
</dbReference>
<feature type="compositionally biased region" description="Polar residues" evidence="1">
    <location>
        <begin position="821"/>
        <end position="852"/>
    </location>
</feature>
<feature type="compositionally biased region" description="Low complexity" evidence="1">
    <location>
        <begin position="963"/>
        <end position="999"/>
    </location>
</feature>
<sequence>MQTLSPGALIPYLAYLNWAAEEHRLGYPPAHFARLLDTMVRVPKQSIGEQGQIELELTPIAIIPPQLKQSLLALFSLLSRLVAHSAKSGCTPPTLAPLFGVLMFGLDAPTVAPNPSASFGTAPGAPSHPFTTTYTSYLRSTHAMEHLILSFIRWQDTPLSLGGGGIGASGVGGVPTRCKEWVREYPRGLSNHQAVLALVGQGGGGGGFAQGGRGALGPRKGAKTLRLVSVKRTVPVYDPDLVASCGRWDRIGVGSYSASSSFNSSSSLYTLAGSKEWERISPHSGSKEKGREKEKLPPKYSDSYRKRMNIPVGVEPGTLPGSPLSLSRSTSSNSSYGNTSSFYGRGSTISTFTYGIGGLSGGSTPTSPSTPNGKDSSERFKTLTDAQWGLFESSGFLSSSSSSLSTSSTTIDSALKFDLTESARKARLNLNRSSSNDGDQGRNPGVSWGDFVSAGFDARERDRDGGMPLVVSTGTGAGGMNYGVAGVASPGRRGLGSAGSSGGGTGYLDTKGKPTDVGEFTLDTGLDAALQFNLAEFGVWSLRDKDKDREKERERERTGSFGLAKRLKKKEKPLPPFTHDTTPLLGSEALVEAAFVDVWVDLVCWGFAGGGMGMEGSDSDYANSNSTALTLSRSISATGDDEEREREREKERERWRNDLFRECNWALVEFKALPSSNSTSPNANLNTNSSSLRINTNIGGSSSGNASTSSDPRTSSSLLLFEEYVPREYRAQLAHQILGIHPSVILNPSANAMIATSPSGRVRLGSLFASSSNVNVSTASLSLKKEKDKKKDKKDKMGGGLFSGSTRTLTSSTPTPYNDPRNGTATSTPTPYDSRSGATPTPYDSRSRSQFGGATPTPTPYDSHNGSTTPKQVEFDAMLAENRGTKVIRLARDGSQRDRDPERMDYEVDYGASPISRTISLTEEDEREDEEYTGGSSSVHSHLPEGAMPPRAPGASLPPVPTMPTAATATSPTDTPNTNSTAPPSAAPAAPSTPTTASTLFSRLPTSSKPKGPKDRSDRDRSTRRQSRQNLVPAEYHTVEFETRLMEGSGDDSADNDADAGAGGSGGENSPNPGLGGDAFLEEAAKRRRAARLAERERLRSERRGNKRFSLGRLGGGGGGGEDDDDEAWVDIVVPGYGGTPIKGSAGKGKGKAAGGDPEEASAEVARVLSAVRGGQPYPLDGDEDEASG</sequence>
<evidence type="ECO:0008006" key="4">
    <source>
        <dbReference type="Google" id="ProtNLM"/>
    </source>
</evidence>
<protein>
    <recommendedName>
        <fullName evidence="4">Meiotically up-regulated protein Msb1/Mug8 domain-containing protein</fullName>
    </recommendedName>
</protein>
<feature type="compositionally biased region" description="Polar residues" evidence="1">
    <location>
        <begin position="1000"/>
        <end position="1009"/>
    </location>
</feature>
<keyword evidence="3" id="KW-1185">Reference proteome</keyword>
<feature type="compositionally biased region" description="Low complexity" evidence="1">
    <location>
        <begin position="803"/>
        <end position="813"/>
    </location>
</feature>
<feature type="compositionally biased region" description="Acidic residues" evidence="1">
    <location>
        <begin position="1049"/>
        <end position="1058"/>
    </location>
</feature>
<proteinExistence type="predicted"/>
<feature type="region of interest" description="Disordered" evidence="1">
    <location>
        <begin position="778"/>
        <end position="870"/>
    </location>
</feature>
<dbReference type="OrthoDB" id="3054289at2759"/>
<organism evidence="2 3">
    <name type="scientific">Gymnopus androsaceus JB14</name>
    <dbReference type="NCBI Taxonomy" id="1447944"/>
    <lineage>
        <taxon>Eukaryota</taxon>
        <taxon>Fungi</taxon>
        <taxon>Dikarya</taxon>
        <taxon>Basidiomycota</taxon>
        <taxon>Agaricomycotina</taxon>
        <taxon>Agaricomycetes</taxon>
        <taxon>Agaricomycetidae</taxon>
        <taxon>Agaricales</taxon>
        <taxon>Marasmiineae</taxon>
        <taxon>Omphalotaceae</taxon>
        <taxon>Gymnopus</taxon>
    </lineage>
</organism>
<feature type="compositionally biased region" description="Gly residues" evidence="1">
    <location>
        <begin position="1136"/>
        <end position="1154"/>
    </location>
</feature>
<feature type="compositionally biased region" description="Basic and acidic residues" evidence="1">
    <location>
        <begin position="890"/>
        <end position="906"/>
    </location>
</feature>
<feature type="region of interest" description="Disordered" evidence="1">
    <location>
        <begin position="279"/>
        <end position="338"/>
    </location>
</feature>
<evidence type="ECO:0000313" key="3">
    <source>
        <dbReference type="Proteomes" id="UP000799118"/>
    </source>
</evidence>